<sequence>MIDFTPSPELYPFRSRFFESSAGPVHYIDEGQGRPIVMFHGNPTWSFLYRDIIRGLRGHFRCVAIDLPGFGLSDRPVDYRYTPAEHARIATELVNSLDLRDMIVMAHDWGGPIGLATAVAVPARVTGLVLGNTWFWPLDFRARAFSLIMSSAPLQWLIRHRNFFVNTALKHAVTRTLTPAEMQHYRAVQPTPAARVGLAEFPRQLRAADPWLAELAAAVPRVLGDRPVLITFPMRDPLFRYEQVVPRIQAAFSDVDVVPLEGAKHFFQEDAADRVVAAVMHEFG</sequence>
<dbReference type="GO" id="GO:0003824">
    <property type="term" value="F:catalytic activity"/>
    <property type="evidence" value="ECO:0007669"/>
    <property type="project" value="UniProtKB-ARBA"/>
</dbReference>
<evidence type="ECO:0000313" key="3">
    <source>
        <dbReference type="Proteomes" id="UP000093898"/>
    </source>
</evidence>
<dbReference type="OrthoDB" id="812569at2"/>
<dbReference type="Pfam" id="PF00561">
    <property type="entry name" value="Abhydrolase_1"/>
    <property type="match status" value="1"/>
</dbReference>
<organism evidence="2 3">
    <name type="scientific">Mycolicibacterium mucogenicum</name>
    <name type="common">Mycobacterium mucogenicum</name>
    <dbReference type="NCBI Taxonomy" id="56689"/>
    <lineage>
        <taxon>Bacteria</taxon>
        <taxon>Bacillati</taxon>
        <taxon>Actinomycetota</taxon>
        <taxon>Actinomycetes</taxon>
        <taxon>Mycobacteriales</taxon>
        <taxon>Mycobacteriaceae</taxon>
        <taxon>Mycolicibacterium</taxon>
    </lineage>
</organism>
<evidence type="ECO:0000259" key="1">
    <source>
        <dbReference type="Pfam" id="PF00561"/>
    </source>
</evidence>
<proteinExistence type="predicted"/>
<dbReference type="PANTHER" id="PTHR43689:SF8">
    <property type="entry name" value="ALPHA_BETA-HYDROLASES SUPERFAMILY PROTEIN"/>
    <property type="match status" value="1"/>
</dbReference>
<dbReference type="Gene3D" id="3.40.50.1820">
    <property type="entry name" value="alpha/beta hydrolase"/>
    <property type="match status" value="1"/>
</dbReference>
<protein>
    <submittedName>
        <fullName evidence="2">Haloalkane dehalogenase</fullName>
    </submittedName>
</protein>
<feature type="domain" description="AB hydrolase-1" evidence="1">
    <location>
        <begin position="35"/>
        <end position="271"/>
    </location>
</feature>
<dbReference type="RefSeq" id="WP_064980391.1">
    <property type="nucleotide sequence ID" value="NZ_LZLC01000091.1"/>
</dbReference>
<dbReference type="InterPro" id="IPR029058">
    <property type="entry name" value="AB_hydrolase_fold"/>
</dbReference>
<reference evidence="2 3" key="1">
    <citation type="submission" date="2016-06" db="EMBL/GenBank/DDBJ databases">
        <authorList>
            <person name="Kjaerup R.B."/>
            <person name="Dalgaard T.S."/>
            <person name="Juul-Madsen H.R."/>
        </authorList>
    </citation>
    <scope>NUCLEOTIDE SEQUENCE [LARGE SCALE GENOMIC DNA]</scope>
    <source>
        <strain evidence="2 3">1127319.6</strain>
    </source>
</reference>
<dbReference type="PANTHER" id="PTHR43689">
    <property type="entry name" value="HYDROLASE"/>
    <property type="match status" value="1"/>
</dbReference>
<comment type="caution">
    <text evidence="2">The sequence shown here is derived from an EMBL/GenBank/DDBJ whole genome shotgun (WGS) entry which is preliminary data.</text>
</comment>
<dbReference type="PRINTS" id="PR00111">
    <property type="entry name" value="ABHYDROLASE"/>
</dbReference>
<name>A0A1A3H3G1_MYCMU</name>
<gene>
    <name evidence="2" type="ORF">A5630_19825</name>
</gene>
<dbReference type="InterPro" id="IPR000073">
    <property type="entry name" value="AB_hydrolase_1"/>
</dbReference>
<dbReference type="AlphaFoldDB" id="A0A1A3H3G1"/>
<dbReference type="EMBL" id="LZLC01000091">
    <property type="protein sequence ID" value="OBJ42822.1"/>
    <property type="molecule type" value="Genomic_DNA"/>
</dbReference>
<dbReference type="Proteomes" id="UP000093898">
    <property type="component" value="Unassembled WGS sequence"/>
</dbReference>
<dbReference type="SUPFAM" id="SSF53474">
    <property type="entry name" value="alpha/beta-Hydrolases"/>
    <property type="match status" value="1"/>
</dbReference>
<evidence type="ECO:0000313" key="2">
    <source>
        <dbReference type="EMBL" id="OBJ42822.1"/>
    </source>
</evidence>
<accession>A0A1A3H3G1</accession>